<organism evidence="2 5">
    <name type="scientific">Pan troglodytes</name>
    <name type="common">Chimpanzee</name>
    <dbReference type="NCBI Taxonomy" id="9598"/>
    <lineage>
        <taxon>Eukaryota</taxon>
        <taxon>Metazoa</taxon>
        <taxon>Chordata</taxon>
        <taxon>Craniata</taxon>
        <taxon>Vertebrata</taxon>
        <taxon>Euteleostomi</taxon>
        <taxon>Mammalia</taxon>
        <taxon>Eutheria</taxon>
        <taxon>Euarchontoglires</taxon>
        <taxon>Primates</taxon>
        <taxon>Haplorrhini</taxon>
        <taxon>Catarrhini</taxon>
        <taxon>Hominidae</taxon>
        <taxon>Pan</taxon>
    </lineage>
</organism>
<dbReference type="EMBL" id="NBAG03000439">
    <property type="protein sequence ID" value="PNI24139.1"/>
    <property type="molecule type" value="Genomic_DNA"/>
</dbReference>
<evidence type="ECO:0000313" key="5">
    <source>
        <dbReference type="Proteomes" id="UP000236370"/>
    </source>
</evidence>
<sequence>LKMETSGMTTPSLKTDGGRHTATSPPPTTSQTIISTTPSTAMHTRSTAAPIPILPEKGVSLFPYGAGAGDLKFVRRTVDFTSPLFKPATGFPLGSSLRDSLYASQARTLWPWWLHSGTMLTSPLVGGPHFIRNTRRSMVNTTC</sequence>
<dbReference type="InterPro" id="IPR051495">
    <property type="entry name" value="Epithelial_Barrier/Signaling"/>
</dbReference>
<feature type="non-terminal residue" evidence="2">
    <location>
        <position position="1"/>
    </location>
</feature>
<comment type="caution">
    <text evidence="2">The sequence shown here is derived from an EMBL/GenBank/DDBJ whole genome shotgun (WGS) entry which is preliminary data.</text>
</comment>
<dbReference type="AlphaFoldDB" id="A0A2J8JMY1"/>
<gene>
    <name evidence="2" type="ORF">CK820_G0045858</name>
</gene>
<name>A0A2J8JMY1_PANTR</name>
<evidence type="ECO:0000256" key="1">
    <source>
        <dbReference type="SAM" id="MobiDB-lite"/>
    </source>
</evidence>
<evidence type="ECO:0000313" key="3">
    <source>
        <dbReference type="EMBL" id="PNI24142.1"/>
    </source>
</evidence>
<accession>A0A2J8JMY1</accession>
<dbReference type="PANTHER" id="PTHR13802">
    <property type="entry name" value="MUCIN 4-RELATED"/>
    <property type="match status" value="1"/>
</dbReference>
<protein>
    <submittedName>
        <fullName evidence="4">MUC4 isoform 18</fullName>
    </submittedName>
    <submittedName>
        <fullName evidence="2">MUC4 isoform 3</fullName>
    </submittedName>
    <submittedName>
        <fullName evidence="3">MUC4 isoform 7</fullName>
    </submittedName>
</protein>
<dbReference type="EMBL" id="NBAG03000439">
    <property type="protein sequence ID" value="PNI24152.1"/>
    <property type="molecule type" value="Genomic_DNA"/>
</dbReference>
<feature type="compositionally biased region" description="Low complexity" evidence="1">
    <location>
        <begin position="29"/>
        <end position="41"/>
    </location>
</feature>
<feature type="region of interest" description="Disordered" evidence="1">
    <location>
        <begin position="1"/>
        <end position="42"/>
    </location>
</feature>
<evidence type="ECO:0000313" key="4">
    <source>
        <dbReference type="EMBL" id="PNI24152.1"/>
    </source>
</evidence>
<dbReference type="EMBL" id="NBAG03000439">
    <property type="protein sequence ID" value="PNI24142.1"/>
    <property type="molecule type" value="Genomic_DNA"/>
</dbReference>
<proteinExistence type="predicted"/>
<dbReference type="Proteomes" id="UP000236370">
    <property type="component" value="Unassembled WGS sequence"/>
</dbReference>
<dbReference type="PANTHER" id="PTHR13802:SF52">
    <property type="entry name" value="MUCIN-4"/>
    <property type="match status" value="1"/>
</dbReference>
<reference evidence="2 5" key="1">
    <citation type="submission" date="2017-12" db="EMBL/GenBank/DDBJ databases">
        <title>High-resolution comparative analysis of great ape genomes.</title>
        <authorList>
            <person name="Pollen A."/>
            <person name="Hastie A."/>
            <person name="Hormozdiari F."/>
            <person name="Dougherty M."/>
            <person name="Liu R."/>
            <person name="Chaisson M."/>
            <person name="Hoppe E."/>
            <person name="Hill C."/>
            <person name="Pang A."/>
            <person name="Hillier L."/>
            <person name="Baker C."/>
            <person name="Armstrong J."/>
            <person name="Shendure J."/>
            <person name="Paten B."/>
            <person name="Wilson R."/>
            <person name="Chao H."/>
            <person name="Schneider V."/>
            <person name="Ventura M."/>
            <person name="Kronenberg Z."/>
            <person name="Murali S."/>
            <person name="Gordon D."/>
            <person name="Cantsilieris S."/>
            <person name="Munson K."/>
            <person name="Nelson B."/>
            <person name="Raja A."/>
            <person name="Underwood J."/>
            <person name="Diekhans M."/>
            <person name="Fiddes I."/>
            <person name="Haussler D."/>
            <person name="Eichler E."/>
        </authorList>
    </citation>
    <scope>NUCLEOTIDE SEQUENCE [LARGE SCALE GENOMIC DNA]</scope>
    <source>
        <strain evidence="2">Yerkes chimp pedigree #C0471</strain>
        <tissue evidence="2">Blood</tissue>
    </source>
</reference>
<feature type="compositionally biased region" description="Polar residues" evidence="1">
    <location>
        <begin position="1"/>
        <end position="13"/>
    </location>
</feature>
<evidence type="ECO:0000313" key="2">
    <source>
        <dbReference type="EMBL" id="PNI24139.1"/>
    </source>
</evidence>